<dbReference type="PANTHER" id="PTHR11556:SF1">
    <property type="entry name" value="FRUCTOSE-BISPHOSPHATASE"/>
    <property type="match status" value="1"/>
</dbReference>
<evidence type="ECO:0000256" key="9">
    <source>
        <dbReference type="ARBA" id="ARBA00023277"/>
    </source>
</evidence>
<dbReference type="FunFam" id="3.30.540.10:FF:000002">
    <property type="entry name" value="Fructose-1,6-bisphosphatase class 1"/>
    <property type="match status" value="1"/>
</dbReference>
<dbReference type="Pfam" id="PF18913">
    <property type="entry name" value="FBPase_C"/>
    <property type="match status" value="1"/>
</dbReference>
<comment type="subunit">
    <text evidence="4">Homotetramer.</text>
</comment>
<dbReference type="OMA" id="YIPENCP"/>
<dbReference type="InterPro" id="IPR044015">
    <property type="entry name" value="FBPase_C_dom"/>
</dbReference>
<evidence type="ECO:0000313" key="18">
    <source>
        <dbReference type="Proteomes" id="UP000000689"/>
    </source>
</evidence>
<dbReference type="PANTHER" id="PTHR11556">
    <property type="entry name" value="FRUCTOSE-1,6-BISPHOSPHATASE-RELATED"/>
    <property type="match status" value="1"/>
</dbReference>
<dbReference type="CDD" id="cd00354">
    <property type="entry name" value="FBPase"/>
    <property type="match status" value="1"/>
</dbReference>
<keyword evidence="8" id="KW-0460">Magnesium</keyword>
<dbReference type="InterPro" id="IPR020548">
    <property type="entry name" value="Fructose_bisphosphatase_AS"/>
</dbReference>
<keyword evidence="6" id="KW-0479">Metal-binding</keyword>
<dbReference type="GO" id="GO:0005986">
    <property type="term" value="P:sucrose biosynthetic process"/>
    <property type="evidence" value="ECO:0007669"/>
    <property type="project" value="TreeGrafter"/>
</dbReference>
<dbReference type="EMBL" id="HE580276">
    <property type="protein sequence ID" value="CCD27102.1"/>
    <property type="molecule type" value="Genomic_DNA"/>
</dbReference>
<dbReference type="PIRSF" id="PIRSF500210">
    <property type="entry name" value="FBPtase"/>
    <property type="match status" value="1"/>
</dbReference>
<dbReference type="GO" id="GO:0005829">
    <property type="term" value="C:cytosol"/>
    <property type="evidence" value="ECO:0007669"/>
    <property type="project" value="EnsemblFungi"/>
</dbReference>
<protein>
    <recommendedName>
        <fullName evidence="12">Fructose-1,6-bisphosphatase</fullName>
        <ecNumber evidence="5">3.1.3.11</ecNumber>
    </recommendedName>
    <alternativeName>
        <fullName evidence="11">D-fructose-1,6-bisphosphate 1-phosphohydrolase</fullName>
    </alternativeName>
</protein>
<dbReference type="InterPro" id="IPR000146">
    <property type="entry name" value="FBPase_class-1"/>
</dbReference>
<dbReference type="GO" id="GO:0042132">
    <property type="term" value="F:fructose 1,6-bisphosphate 1-phosphatase activity"/>
    <property type="evidence" value="ECO:0007669"/>
    <property type="project" value="UniProtKB-EC"/>
</dbReference>
<evidence type="ECO:0000256" key="10">
    <source>
        <dbReference type="ARBA" id="ARBA00024331"/>
    </source>
</evidence>
<gene>
    <name evidence="17" type="primary">NDAI0J02100</name>
    <name evidence="17" type="ordered locus">NDAI_0J02100</name>
</gene>
<keyword evidence="7 13" id="KW-0378">Hydrolase</keyword>
<evidence type="ECO:0000256" key="5">
    <source>
        <dbReference type="ARBA" id="ARBA00013093"/>
    </source>
</evidence>
<dbReference type="Gene3D" id="3.40.190.80">
    <property type="match status" value="1"/>
</dbReference>
<name>G0WH24_NAUDC</name>
<dbReference type="InterPro" id="IPR033391">
    <property type="entry name" value="FBPase_N"/>
</dbReference>
<dbReference type="OrthoDB" id="10256725at2759"/>
<dbReference type="FunFam" id="3.40.190.80:FF:000001">
    <property type="entry name" value="Fructose-1,6-bisphosphatase class 1"/>
    <property type="match status" value="1"/>
</dbReference>
<dbReference type="GO" id="GO:0046872">
    <property type="term" value="F:metal ion binding"/>
    <property type="evidence" value="ECO:0007669"/>
    <property type="project" value="UniProtKB-KW"/>
</dbReference>
<dbReference type="GeneID" id="11494440"/>
<dbReference type="GO" id="GO:0072593">
    <property type="term" value="P:reactive oxygen species metabolic process"/>
    <property type="evidence" value="ECO:0007669"/>
    <property type="project" value="EnsemblFungi"/>
</dbReference>
<evidence type="ECO:0000256" key="2">
    <source>
        <dbReference type="ARBA" id="ARBA00001946"/>
    </source>
</evidence>
<evidence type="ECO:0000256" key="8">
    <source>
        <dbReference type="ARBA" id="ARBA00022842"/>
    </source>
</evidence>
<evidence type="ECO:0000313" key="17">
    <source>
        <dbReference type="EMBL" id="CCD27102.1"/>
    </source>
</evidence>
<evidence type="ECO:0000256" key="11">
    <source>
        <dbReference type="ARBA" id="ARBA00032973"/>
    </source>
</evidence>
<evidence type="ECO:0000256" key="3">
    <source>
        <dbReference type="ARBA" id="ARBA00010941"/>
    </source>
</evidence>
<comment type="pathway">
    <text evidence="10">Carbohydrate biosynthesis.</text>
</comment>
<evidence type="ECO:0000256" key="4">
    <source>
        <dbReference type="ARBA" id="ARBA00011881"/>
    </source>
</evidence>
<dbReference type="GO" id="GO:0042149">
    <property type="term" value="P:cellular response to glucose starvation"/>
    <property type="evidence" value="ECO:0007669"/>
    <property type="project" value="EnsemblFungi"/>
</dbReference>
<dbReference type="SUPFAM" id="SSF56655">
    <property type="entry name" value="Carbohydrate phosphatase"/>
    <property type="match status" value="1"/>
</dbReference>
<accession>G0WH24</accession>
<evidence type="ECO:0000256" key="6">
    <source>
        <dbReference type="ARBA" id="ARBA00022723"/>
    </source>
</evidence>
<comment type="similarity">
    <text evidence="3 13">Belongs to the FBPase class 1 family.</text>
</comment>
<dbReference type="GO" id="GO:0030388">
    <property type="term" value="P:fructose 1,6-bisphosphate metabolic process"/>
    <property type="evidence" value="ECO:0007669"/>
    <property type="project" value="TreeGrafter"/>
</dbReference>
<dbReference type="KEGG" id="ndi:NDAI_0J02100"/>
<dbReference type="Gene3D" id="3.30.540.10">
    <property type="entry name" value="Fructose-1,6-Bisphosphatase, subunit A, domain 1"/>
    <property type="match status" value="1"/>
</dbReference>
<comment type="catalytic activity">
    <reaction evidence="1">
        <text>beta-D-fructose 1,6-bisphosphate + H2O = beta-D-fructose 6-phosphate + phosphate</text>
        <dbReference type="Rhea" id="RHEA:11064"/>
        <dbReference type="ChEBI" id="CHEBI:15377"/>
        <dbReference type="ChEBI" id="CHEBI:32966"/>
        <dbReference type="ChEBI" id="CHEBI:43474"/>
        <dbReference type="ChEBI" id="CHEBI:57634"/>
        <dbReference type="EC" id="3.1.3.11"/>
    </reaction>
</comment>
<evidence type="ECO:0000256" key="12">
    <source>
        <dbReference type="ARBA" id="ARBA00070480"/>
    </source>
</evidence>
<feature type="region of interest" description="Disordered" evidence="14">
    <location>
        <begin position="1"/>
        <end position="60"/>
    </location>
</feature>
<evidence type="ECO:0000256" key="14">
    <source>
        <dbReference type="SAM" id="MobiDB-lite"/>
    </source>
</evidence>
<dbReference type="Proteomes" id="UP000000689">
    <property type="component" value="Chromosome 10"/>
</dbReference>
<dbReference type="STRING" id="1071378.G0WH24"/>
<dbReference type="GO" id="GO:0042597">
    <property type="term" value="C:periplasmic space"/>
    <property type="evidence" value="ECO:0007669"/>
    <property type="project" value="EnsemblFungi"/>
</dbReference>
<dbReference type="EC" id="3.1.3.11" evidence="5"/>
<proteinExistence type="inferred from homology"/>
<dbReference type="RefSeq" id="XP_003672345.1">
    <property type="nucleotide sequence ID" value="XM_003672297.1"/>
</dbReference>
<evidence type="ECO:0000256" key="7">
    <source>
        <dbReference type="ARBA" id="ARBA00022801"/>
    </source>
</evidence>
<dbReference type="GO" id="GO:0006000">
    <property type="term" value="P:fructose metabolic process"/>
    <property type="evidence" value="ECO:0007669"/>
    <property type="project" value="TreeGrafter"/>
</dbReference>
<comment type="cofactor">
    <cofactor evidence="2">
        <name>Mg(2+)</name>
        <dbReference type="ChEBI" id="CHEBI:18420"/>
    </cofactor>
</comment>
<feature type="domain" description="Fructose-1-6-bisphosphatase class 1 C-terminal" evidence="16">
    <location>
        <begin position="272"/>
        <end position="406"/>
    </location>
</feature>
<feature type="compositionally biased region" description="Low complexity" evidence="14">
    <location>
        <begin position="43"/>
        <end position="60"/>
    </location>
</feature>
<dbReference type="GO" id="GO:0006094">
    <property type="term" value="P:gluconeogenesis"/>
    <property type="evidence" value="ECO:0007669"/>
    <property type="project" value="EnsemblFungi"/>
</dbReference>
<organism evidence="17 18">
    <name type="scientific">Naumovozyma dairenensis (strain ATCC 10597 / BCRC 20456 / CBS 421 / NBRC 0211 / NRRL Y-12639)</name>
    <name type="common">Saccharomyces dairenensis</name>
    <dbReference type="NCBI Taxonomy" id="1071378"/>
    <lineage>
        <taxon>Eukaryota</taxon>
        <taxon>Fungi</taxon>
        <taxon>Dikarya</taxon>
        <taxon>Ascomycota</taxon>
        <taxon>Saccharomycotina</taxon>
        <taxon>Saccharomycetes</taxon>
        <taxon>Saccharomycetales</taxon>
        <taxon>Saccharomycetaceae</taxon>
        <taxon>Naumovozyma</taxon>
    </lineage>
</organism>
<keyword evidence="18" id="KW-1185">Reference proteome</keyword>
<evidence type="ECO:0000259" key="15">
    <source>
        <dbReference type="Pfam" id="PF00316"/>
    </source>
</evidence>
<sequence length="410" mass="45797">MPTVSPLQHNTFAIDSDNESTKSQLNNLKKKISSSKESERFKSQLNESSPAGRRNSSSSESIDTDIITLSRFIIENQRNFQNAKGNLTLLLNALQFAFKFISQTIRKAELVNLINVQNHSISINSTGDVQKKLDILSDEIFLNAMKSCGVVKILVSEEQEDLIIFNTVEGEDETSYAVCCDPIDGSSNLDAGVAVGTIVSIFKILPETKAKYADPNELTKNVLRTGHDMVAACYAMYGASTHLFITFGDGVDGFTLDNNLGEFILTQPNLKIPEQRSIYSINEGNGYNWDESILEFLKFLKDPKSEMNKSTKSPYTARYIGSMVADVHRTFLYGGIFSYPCDKKNPNGKLRLLYEAFPMAFLMEQAGGKAVNDFGERILDLKPTHIHDKSSIWLGSTDDIDKYLKFIHDK</sequence>
<evidence type="ECO:0000259" key="16">
    <source>
        <dbReference type="Pfam" id="PF18913"/>
    </source>
</evidence>
<feature type="domain" description="Fructose-1-6-bisphosphatase class I N-terminal" evidence="15">
    <location>
        <begin position="67"/>
        <end position="268"/>
    </location>
</feature>
<dbReference type="GO" id="GO:0006002">
    <property type="term" value="P:fructose 6-phosphate metabolic process"/>
    <property type="evidence" value="ECO:0007669"/>
    <property type="project" value="TreeGrafter"/>
</dbReference>
<dbReference type="PRINTS" id="PR00115">
    <property type="entry name" value="F16BPHPHTASE"/>
</dbReference>
<dbReference type="eggNOG" id="KOG1458">
    <property type="taxonomic scope" value="Eukaryota"/>
</dbReference>
<evidence type="ECO:0000256" key="13">
    <source>
        <dbReference type="RuleBase" id="RU000508"/>
    </source>
</evidence>
<dbReference type="PROSITE" id="PS00124">
    <property type="entry name" value="FBPASE"/>
    <property type="match status" value="1"/>
</dbReference>
<keyword evidence="9 13" id="KW-0119">Carbohydrate metabolism</keyword>
<dbReference type="Pfam" id="PF00316">
    <property type="entry name" value="FBPase"/>
    <property type="match status" value="1"/>
</dbReference>
<feature type="compositionally biased region" description="Polar residues" evidence="14">
    <location>
        <begin position="1"/>
        <end position="13"/>
    </location>
</feature>
<evidence type="ECO:0000256" key="1">
    <source>
        <dbReference type="ARBA" id="ARBA00001273"/>
    </source>
</evidence>
<dbReference type="HAMAP" id="MF_01855">
    <property type="entry name" value="FBPase_class1"/>
    <property type="match status" value="1"/>
</dbReference>
<dbReference type="InterPro" id="IPR028343">
    <property type="entry name" value="FBPtase"/>
</dbReference>
<reference evidence="17 18" key="1">
    <citation type="journal article" date="2011" name="Proc. Natl. Acad. Sci. U.S.A.">
        <title>Evolutionary erosion of yeast sex chromosomes by mating-type switching accidents.</title>
        <authorList>
            <person name="Gordon J.L."/>
            <person name="Armisen D."/>
            <person name="Proux-Wera E."/>
            <person name="Oheigeartaigh S.S."/>
            <person name="Byrne K.P."/>
            <person name="Wolfe K.H."/>
        </authorList>
    </citation>
    <scope>NUCLEOTIDE SEQUENCE [LARGE SCALE GENOMIC DNA]</scope>
    <source>
        <strain evidence="18">ATCC 10597 / BCRC 20456 / CBS 421 / NBRC 0211 / NRRL Y-12639</strain>
    </source>
</reference>
<dbReference type="HOGENOM" id="CLU_039977_1_0_1"/>
<dbReference type="AlphaFoldDB" id="G0WH24"/>
<dbReference type="PIRSF" id="PIRSF000904">
    <property type="entry name" value="FBPtase_SBPase"/>
    <property type="match status" value="1"/>
</dbReference>